<dbReference type="PROSITE" id="PS01081">
    <property type="entry name" value="HTH_TETR_1"/>
    <property type="match status" value="1"/>
</dbReference>
<evidence type="ECO:0000313" key="4">
    <source>
        <dbReference type="EMBL" id="ODQ89322.1"/>
    </source>
</evidence>
<comment type="caution">
    <text evidence="4">The sequence shown here is derived from an EMBL/GenBank/DDBJ whole genome shotgun (WGS) entry which is preliminary data.</text>
</comment>
<name>A0A1E3RIM9_MYCFV</name>
<feature type="DNA-binding region" description="H-T-H motif" evidence="2">
    <location>
        <begin position="37"/>
        <end position="56"/>
    </location>
</feature>
<organism evidence="4 5">
    <name type="scientific">Mycolicibacterium flavescens</name>
    <name type="common">Mycobacterium flavescens</name>
    <dbReference type="NCBI Taxonomy" id="1776"/>
    <lineage>
        <taxon>Bacteria</taxon>
        <taxon>Bacillati</taxon>
        <taxon>Actinomycetota</taxon>
        <taxon>Actinomycetes</taxon>
        <taxon>Mycobacteriales</taxon>
        <taxon>Mycobacteriaceae</taxon>
        <taxon>Mycolicibacterium</taxon>
    </lineage>
</organism>
<proteinExistence type="predicted"/>
<keyword evidence="1 2" id="KW-0238">DNA-binding</keyword>
<accession>A0A1E3RIM9</accession>
<protein>
    <submittedName>
        <fullName evidence="4">TetR family transcriptional regulator</fullName>
    </submittedName>
</protein>
<dbReference type="InterPro" id="IPR023772">
    <property type="entry name" value="DNA-bd_HTH_TetR-type_CS"/>
</dbReference>
<dbReference type="PANTHER" id="PTHR30055:SF226">
    <property type="entry name" value="HTH-TYPE TRANSCRIPTIONAL REGULATOR PKSA"/>
    <property type="match status" value="1"/>
</dbReference>
<dbReference type="AlphaFoldDB" id="A0A1E3RIM9"/>
<evidence type="ECO:0000259" key="3">
    <source>
        <dbReference type="PROSITE" id="PS50977"/>
    </source>
</evidence>
<dbReference type="STRING" id="1776.BHQ18_15185"/>
<dbReference type="OrthoDB" id="3211155at2"/>
<dbReference type="InterPro" id="IPR001647">
    <property type="entry name" value="HTH_TetR"/>
</dbReference>
<dbReference type="Gene3D" id="1.10.357.10">
    <property type="entry name" value="Tetracycline Repressor, domain 2"/>
    <property type="match status" value="1"/>
</dbReference>
<dbReference type="Pfam" id="PF17754">
    <property type="entry name" value="TetR_C_14"/>
    <property type="match status" value="1"/>
</dbReference>
<dbReference type="InterPro" id="IPR009057">
    <property type="entry name" value="Homeodomain-like_sf"/>
</dbReference>
<dbReference type="GO" id="GO:0003700">
    <property type="term" value="F:DNA-binding transcription factor activity"/>
    <property type="evidence" value="ECO:0007669"/>
    <property type="project" value="TreeGrafter"/>
</dbReference>
<reference evidence="5" key="1">
    <citation type="submission" date="2016-09" db="EMBL/GenBank/DDBJ databases">
        <authorList>
            <person name="Greninger A.L."/>
            <person name="Jerome K.R."/>
            <person name="Mcnair B."/>
            <person name="Wallis C."/>
            <person name="Fang F."/>
        </authorList>
    </citation>
    <scope>NUCLEOTIDE SEQUENCE [LARGE SCALE GENOMIC DNA]</scope>
    <source>
        <strain evidence="5">M6</strain>
    </source>
</reference>
<dbReference type="InterPro" id="IPR050109">
    <property type="entry name" value="HTH-type_TetR-like_transc_reg"/>
</dbReference>
<evidence type="ECO:0000256" key="1">
    <source>
        <dbReference type="ARBA" id="ARBA00023125"/>
    </source>
</evidence>
<feature type="domain" description="HTH tetR-type" evidence="3">
    <location>
        <begin position="14"/>
        <end position="74"/>
    </location>
</feature>
<evidence type="ECO:0000256" key="2">
    <source>
        <dbReference type="PROSITE-ProRule" id="PRU00335"/>
    </source>
</evidence>
<gene>
    <name evidence="4" type="ORF">BHQ18_15185</name>
</gene>
<dbReference type="PANTHER" id="PTHR30055">
    <property type="entry name" value="HTH-TYPE TRANSCRIPTIONAL REGULATOR RUTR"/>
    <property type="match status" value="1"/>
</dbReference>
<dbReference type="EMBL" id="MIHA01000010">
    <property type="protein sequence ID" value="ODQ89322.1"/>
    <property type="molecule type" value="Genomic_DNA"/>
</dbReference>
<dbReference type="GO" id="GO:0000976">
    <property type="term" value="F:transcription cis-regulatory region binding"/>
    <property type="evidence" value="ECO:0007669"/>
    <property type="project" value="TreeGrafter"/>
</dbReference>
<dbReference type="PRINTS" id="PR00455">
    <property type="entry name" value="HTHTETR"/>
</dbReference>
<dbReference type="Pfam" id="PF00440">
    <property type="entry name" value="TetR_N"/>
    <property type="match status" value="1"/>
</dbReference>
<keyword evidence="5" id="KW-1185">Reference proteome</keyword>
<dbReference type="SUPFAM" id="SSF46689">
    <property type="entry name" value="Homeodomain-like"/>
    <property type="match status" value="1"/>
</dbReference>
<dbReference type="InterPro" id="IPR041347">
    <property type="entry name" value="MftR_C"/>
</dbReference>
<sequence length="196" mass="21719">MARGDRSPRNEHAARTRTALLDAAMDLFSAQGYDQTTTEQIAEAAGVSPRTFFRYFPTKESVLFSGEYGFIHSFSGVYLAQDESLSDYRAMAESFALLAPGLKRYRQRIAQYHEAVASSFVLRGREQQNHADNAETVAEVIARRRGSDAPDNACRLLAAVGMMLLDRAIRAWLATTGHGLDELIRDEFAALPDLLA</sequence>
<dbReference type="Proteomes" id="UP000094053">
    <property type="component" value="Unassembled WGS sequence"/>
</dbReference>
<dbReference type="RefSeq" id="WP_069414451.1">
    <property type="nucleotide sequence ID" value="NZ_JACKUL010000020.1"/>
</dbReference>
<evidence type="ECO:0000313" key="5">
    <source>
        <dbReference type="Proteomes" id="UP000094053"/>
    </source>
</evidence>
<dbReference type="PROSITE" id="PS50977">
    <property type="entry name" value="HTH_TETR_2"/>
    <property type="match status" value="1"/>
</dbReference>